<evidence type="ECO:0000313" key="3">
    <source>
        <dbReference type="EMBL" id="KAL2919331.1"/>
    </source>
</evidence>
<name>A0ABR4NIK6_9FUNG</name>
<evidence type="ECO:0000256" key="1">
    <source>
        <dbReference type="SAM" id="MobiDB-lite"/>
    </source>
</evidence>
<comment type="caution">
    <text evidence="3">The sequence shown here is derived from an EMBL/GenBank/DDBJ whole genome shotgun (WGS) entry which is preliminary data.</text>
</comment>
<dbReference type="SUPFAM" id="SSF51735">
    <property type="entry name" value="NAD(P)-binding Rossmann-fold domains"/>
    <property type="match status" value="1"/>
</dbReference>
<reference evidence="3 4" key="1">
    <citation type="submission" date="2023-09" db="EMBL/GenBank/DDBJ databases">
        <title>Pangenome analysis of Batrachochytrium dendrobatidis and related Chytrids.</title>
        <authorList>
            <person name="Yacoub M.N."/>
            <person name="Stajich J.E."/>
            <person name="James T.Y."/>
        </authorList>
    </citation>
    <scope>NUCLEOTIDE SEQUENCE [LARGE SCALE GENOMIC DNA]</scope>
    <source>
        <strain evidence="3 4">JEL0888</strain>
    </source>
</reference>
<feature type="domain" description="NmrA-like" evidence="2">
    <location>
        <begin position="8"/>
        <end position="270"/>
    </location>
</feature>
<feature type="region of interest" description="Disordered" evidence="1">
    <location>
        <begin position="307"/>
        <end position="362"/>
    </location>
</feature>
<accession>A0ABR4NIK6</accession>
<organism evidence="3 4">
    <name type="scientific">Polyrhizophydium stewartii</name>
    <dbReference type="NCBI Taxonomy" id="2732419"/>
    <lineage>
        <taxon>Eukaryota</taxon>
        <taxon>Fungi</taxon>
        <taxon>Fungi incertae sedis</taxon>
        <taxon>Chytridiomycota</taxon>
        <taxon>Chytridiomycota incertae sedis</taxon>
        <taxon>Chytridiomycetes</taxon>
        <taxon>Rhizophydiales</taxon>
        <taxon>Rhizophydiales incertae sedis</taxon>
        <taxon>Polyrhizophydium</taxon>
    </lineage>
</organism>
<dbReference type="Proteomes" id="UP001527925">
    <property type="component" value="Unassembled WGS sequence"/>
</dbReference>
<dbReference type="PANTHER" id="PTHR43162:SF1">
    <property type="entry name" value="PRESTALK A DIFFERENTIATION PROTEIN A"/>
    <property type="match status" value="1"/>
</dbReference>
<dbReference type="Gene3D" id="3.90.25.10">
    <property type="entry name" value="UDP-galactose 4-epimerase, domain 1"/>
    <property type="match status" value="1"/>
</dbReference>
<gene>
    <name evidence="3" type="ORF">HK105_200974</name>
</gene>
<keyword evidence="4" id="KW-1185">Reference proteome</keyword>
<dbReference type="InterPro" id="IPR051604">
    <property type="entry name" value="Ergot_Alk_Oxidoreductase"/>
</dbReference>
<proteinExistence type="predicted"/>
<dbReference type="Gene3D" id="3.40.50.720">
    <property type="entry name" value="NAD(P)-binding Rossmann-like Domain"/>
    <property type="match status" value="1"/>
</dbReference>
<dbReference type="Pfam" id="PF05368">
    <property type="entry name" value="NmrA"/>
    <property type="match status" value="1"/>
</dbReference>
<protein>
    <recommendedName>
        <fullName evidence="2">NmrA-like domain-containing protein</fullName>
    </recommendedName>
</protein>
<evidence type="ECO:0000313" key="4">
    <source>
        <dbReference type="Proteomes" id="UP001527925"/>
    </source>
</evidence>
<sequence length="375" mass="40004">MSGKGLPTLLVTGASGNIGKALVHRLAAQHQGRLNVVYAVHSKPTASTQDLAALRSRSSAVVELDYDQPASVAKALEPVRRIDMLFLVPSHAKDRARQAATVIDAVRAKGVKLVVLVSLLGCQSRAGLFASQFRDIEEYIEAIGIPHVFLRCSPLQHNFLTLLKNFDEPIATIAMPIGLGGYAPIHVADIAAAAAAVLVDPEDHAGKTYTLTGPEVLTGVSIAGKASRGLERPVRFINCTVDEARDAMLRAGTPEWIRNGFLELYVLIGKGFFATPSPDLAFLTCFKGTSMEEFFRENRAMFNARVKDSDGTSSSSSSSSKAALATPQLALEPARDAGTAALPAASSSSGHPHRMRLDSPPSAWPRTSFVLHSKL</sequence>
<dbReference type="EMBL" id="JADGIZ020000003">
    <property type="protein sequence ID" value="KAL2919331.1"/>
    <property type="molecule type" value="Genomic_DNA"/>
</dbReference>
<dbReference type="PANTHER" id="PTHR43162">
    <property type="match status" value="1"/>
</dbReference>
<dbReference type="InterPro" id="IPR036291">
    <property type="entry name" value="NAD(P)-bd_dom_sf"/>
</dbReference>
<dbReference type="InterPro" id="IPR008030">
    <property type="entry name" value="NmrA-like"/>
</dbReference>
<evidence type="ECO:0000259" key="2">
    <source>
        <dbReference type="Pfam" id="PF05368"/>
    </source>
</evidence>